<proteinExistence type="predicted"/>
<dbReference type="InterPro" id="IPR017932">
    <property type="entry name" value="GATase_2_dom"/>
</dbReference>
<evidence type="ECO:0000259" key="1">
    <source>
        <dbReference type="Pfam" id="PF00310"/>
    </source>
</evidence>
<accession>A0A0C2H890</accession>
<protein>
    <recommendedName>
        <fullName evidence="1">Glutamine amidotransferase type-2 domain-containing protein</fullName>
    </recommendedName>
</protein>
<dbReference type="AlphaFoldDB" id="A0A0C2H890"/>
<dbReference type="Pfam" id="PF00310">
    <property type="entry name" value="GATase_2"/>
    <property type="match status" value="1"/>
</dbReference>
<dbReference type="EMBL" id="KN726565">
    <property type="protein sequence ID" value="KIH67799.1"/>
    <property type="molecule type" value="Genomic_DNA"/>
</dbReference>
<name>A0A0C2H890_9BILA</name>
<dbReference type="Gene3D" id="3.60.20.10">
    <property type="entry name" value="Glutamine Phosphoribosylpyrophosphate, subunit 1, domain 1"/>
    <property type="match status" value="1"/>
</dbReference>
<dbReference type="OrthoDB" id="4327079at2759"/>
<sequence length="143" mass="16865">MTRFPYEDRHLRDRLKPGRMLLVDTYEKKIEQDEDLKRRIAQSRPHKKLTSKRVYLDLLRKDDVLSHGAVTNEFLIKCHLEALGIESSKKKDIHLDSDRRLPLYAYTHDTFSLLLVPMIKEKYVLDLDNLSGKMGRISRKTSV</sequence>
<gene>
    <name evidence="2" type="ORF">ANCDUO_01866</name>
</gene>
<feature type="domain" description="Glutamine amidotransferase type-2" evidence="1">
    <location>
        <begin position="10"/>
        <end position="48"/>
    </location>
</feature>
<reference evidence="2 3" key="1">
    <citation type="submission" date="2013-12" db="EMBL/GenBank/DDBJ databases">
        <title>Draft genome of the parsitic nematode Ancylostoma duodenale.</title>
        <authorList>
            <person name="Mitreva M."/>
        </authorList>
    </citation>
    <scope>NUCLEOTIDE SEQUENCE [LARGE SCALE GENOMIC DNA]</scope>
    <source>
        <strain evidence="2 3">Zhejiang</strain>
    </source>
</reference>
<organism evidence="2 3">
    <name type="scientific">Ancylostoma duodenale</name>
    <dbReference type="NCBI Taxonomy" id="51022"/>
    <lineage>
        <taxon>Eukaryota</taxon>
        <taxon>Metazoa</taxon>
        <taxon>Ecdysozoa</taxon>
        <taxon>Nematoda</taxon>
        <taxon>Chromadorea</taxon>
        <taxon>Rhabditida</taxon>
        <taxon>Rhabditina</taxon>
        <taxon>Rhabditomorpha</taxon>
        <taxon>Strongyloidea</taxon>
        <taxon>Ancylostomatidae</taxon>
        <taxon>Ancylostomatinae</taxon>
        <taxon>Ancylostoma</taxon>
    </lineage>
</organism>
<evidence type="ECO:0000313" key="3">
    <source>
        <dbReference type="Proteomes" id="UP000054047"/>
    </source>
</evidence>
<evidence type="ECO:0000313" key="2">
    <source>
        <dbReference type="EMBL" id="KIH67799.1"/>
    </source>
</evidence>
<dbReference type="InterPro" id="IPR029055">
    <property type="entry name" value="Ntn_hydrolases_N"/>
</dbReference>
<keyword evidence="3" id="KW-1185">Reference proteome</keyword>
<dbReference type="Proteomes" id="UP000054047">
    <property type="component" value="Unassembled WGS sequence"/>
</dbReference>